<feature type="domain" description="Flagellar basal-body/hook protein C-terminal" evidence="2">
    <location>
        <begin position="56"/>
        <end position="92"/>
    </location>
</feature>
<gene>
    <name evidence="3" type="ORF">METZ01_LOCUS172248</name>
</gene>
<dbReference type="Pfam" id="PF06429">
    <property type="entry name" value="Flg_bbr_C"/>
    <property type="match status" value="1"/>
</dbReference>
<name>A0A382C0K8_9ZZZZ</name>
<dbReference type="EMBL" id="UINC01032172">
    <property type="protein sequence ID" value="SVB19394.1"/>
    <property type="molecule type" value="Genomic_DNA"/>
</dbReference>
<sequence length="95" mass="10097">MLLPPVGFPRRLTMVTGVFGALSGLKNSIQELQNSANNLANVQTSEFKKSTVTVGNVDIAKEVVGQMTTQTAFTTNAKVISSVDEIIGTILDIKS</sequence>
<evidence type="ECO:0000259" key="2">
    <source>
        <dbReference type="Pfam" id="PF06429"/>
    </source>
</evidence>
<dbReference type="InterPro" id="IPR010930">
    <property type="entry name" value="Flg_bb/hook_C_dom"/>
</dbReference>
<reference evidence="3" key="1">
    <citation type="submission" date="2018-05" db="EMBL/GenBank/DDBJ databases">
        <authorList>
            <person name="Lanie J.A."/>
            <person name="Ng W.-L."/>
            <person name="Kazmierczak K.M."/>
            <person name="Andrzejewski T.M."/>
            <person name="Davidsen T.M."/>
            <person name="Wayne K.J."/>
            <person name="Tettelin H."/>
            <person name="Glass J.I."/>
            <person name="Rusch D."/>
            <person name="Podicherti R."/>
            <person name="Tsui H.-C.T."/>
            <person name="Winkler M.E."/>
        </authorList>
    </citation>
    <scope>NUCLEOTIDE SEQUENCE</scope>
</reference>
<protein>
    <recommendedName>
        <fullName evidence="2">Flagellar basal-body/hook protein C-terminal domain-containing protein</fullName>
    </recommendedName>
</protein>
<proteinExistence type="inferred from homology"/>
<organism evidence="3">
    <name type="scientific">marine metagenome</name>
    <dbReference type="NCBI Taxonomy" id="408172"/>
    <lineage>
        <taxon>unclassified sequences</taxon>
        <taxon>metagenomes</taxon>
        <taxon>ecological metagenomes</taxon>
    </lineage>
</organism>
<accession>A0A382C0K8</accession>
<evidence type="ECO:0000256" key="1">
    <source>
        <dbReference type="ARBA" id="ARBA00009677"/>
    </source>
</evidence>
<comment type="similarity">
    <text evidence="1">Belongs to the flagella basal body rod proteins family.</text>
</comment>
<dbReference type="AlphaFoldDB" id="A0A382C0K8"/>
<evidence type="ECO:0000313" key="3">
    <source>
        <dbReference type="EMBL" id="SVB19394.1"/>
    </source>
</evidence>